<comment type="caution">
    <text evidence="6">The sequence shown here is derived from an EMBL/GenBank/DDBJ whole genome shotgun (WGS) entry which is preliminary data.</text>
</comment>
<evidence type="ECO:0000313" key="6">
    <source>
        <dbReference type="EMBL" id="KUL32976.1"/>
    </source>
</evidence>
<evidence type="ECO:0000313" key="7">
    <source>
        <dbReference type="Proteomes" id="UP000053244"/>
    </source>
</evidence>
<keyword evidence="2" id="KW-0479">Metal-binding</keyword>
<evidence type="ECO:0000259" key="5">
    <source>
        <dbReference type="SMART" id="SM00849"/>
    </source>
</evidence>
<dbReference type="RefSeq" id="WP_067692220.1">
    <property type="nucleotide sequence ID" value="NZ_LLZH01000156.1"/>
</dbReference>
<keyword evidence="7" id="KW-1185">Reference proteome</keyword>
<evidence type="ECO:0000256" key="2">
    <source>
        <dbReference type="ARBA" id="ARBA00022723"/>
    </source>
</evidence>
<dbReference type="InterPro" id="IPR051013">
    <property type="entry name" value="MBL_superfamily_lactonases"/>
</dbReference>
<comment type="similarity">
    <text evidence="1">Belongs to the metallo-beta-lactamase superfamily.</text>
</comment>
<dbReference type="InterPro" id="IPR036866">
    <property type="entry name" value="RibonucZ/Hydroxyglut_hydro"/>
</dbReference>
<dbReference type="EMBL" id="LLZH01000156">
    <property type="protein sequence ID" value="KUL32976.1"/>
    <property type="molecule type" value="Genomic_DNA"/>
</dbReference>
<dbReference type="Gene3D" id="3.60.15.10">
    <property type="entry name" value="Ribonuclease Z/Hydroxyacylglutathione hydrolase-like"/>
    <property type="match status" value="1"/>
</dbReference>
<dbReference type="Proteomes" id="UP000053244">
    <property type="component" value="Unassembled WGS sequence"/>
</dbReference>
<feature type="domain" description="Metallo-beta-lactamase" evidence="5">
    <location>
        <begin position="58"/>
        <end position="268"/>
    </location>
</feature>
<dbReference type="OrthoDB" id="5177904at2"/>
<dbReference type="GO" id="GO:0016787">
    <property type="term" value="F:hydrolase activity"/>
    <property type="evidence" value="ECO:0007669"/>
    <property type="project" value="UniProtKB-KW"/>
</dbReference>
<reference evidence="6 7" key="1">
    <citation type="submission" date="2015-10" db="EMBL/GenBank/DDBJ databases">
        <authorList>
            <person name="Gilbert D.G."/>
        </authorList>
    </citation>
    <scope>NUCLEOTIDE SEQUENCE [LARGE SCALE GENOMIC DNA]</scope>
    <source>
        <strain evidence="6 7">NRRL B-16712</strain>
    </source>
</reference>
<evidence type="ECO:0000256" key="3">
    <source>
        <dbReference type="ARBA" id="ARBA00022801"/>
    </source>
</evidence>
<dbReference type="Pfam" id="PF00753">
    <property type="entry name" value="Lactamase_B"/>
    <property type="match status" value="1"/>
</dbReference>
<dbReference type="SUPFAM" id="SSF56281">
    <property type="entry name" value="Metallo-hydrolase/oxidoreductase"/>
    <property type="match status" value="1"/>
</dbReference>
<dbReference type="AlphaFoldDB" id="A0A101JV18"/>
<accession>A0A101JV18</accession>
<keyword evidence="3 6" id="KW-0378">Hydrolase</keyword>
<dbReference type="PANTHER" id="PTHR42978:SF6">
    <property type="entry name" value="QUORUM-QUENCHING LACTONASE YTNP-RELATED"/>
    <property type="match status" value="1"/>
</dbReference>
<proteinExistence type="inferred from homology"/>
<name>A0A101JV18_9ACTN</name>
<protein>
    <submittedName>
        <fullName evidence="6">MBL fold metallo-hydrolase</fullName>
    </submittedName>
</protein>
<evidence type="ECO:0000256" key="1">
    <source>
        <dbReference type="ARBA" id="ARBA00007749"/>
    </source>
</evidence>
<dbReference type="SMART" id="SM00849">
    <property type="entry name" value="Lactamase_B"/>
    <property type="match status" value="1"/>
</dbReference>
<evidence type="ECO:0000256" key="4">
    <source>
        <dbReference type="ARBA" id="ARBA00022833"/>
    </source>
</evidence>
<dbReference type="GO" id="GO:0046872">
    <property type="term" value="F:metal ion binding"/>
    <property type="evidence" value="ECO:0007669"/>
    <property type="project" value="UniProtKB-KW"/>
</dbReference>
<dbReference type="PANTHER" id="PTHR42978">
    <property type="entry name" value="QUORUM-QUENCHING LACTONASE YTNP-RELATED-RELATED"/>
    <property type="match status" value="1"/>
</dbReference>
<organism evidence="6 7">
    <name type="scientific">Actinoplanes awajinensis subsp. mycoplanecinus</name>
    <dbReference type="NCBI Taxonomy" id="135947"/>
    <lineage>
        <taxon>Bacteria</taxon>
        <taxon>Bacillati</taxon>
        <taxon>Actinomycetota</taxon>
        <taxon>Actinomycetes</taxon>
        <taxon>Micromonosporales</taxon>
        <taxon>Micromonosporaceae</taxon>
        <taxon>Actinoplanes</taxon>
    </lineage>
</organism>
<dbReference type="CDD" id="cd16277">
    <property type="entry name" value="metallo-hydrolase-like_MBL-fold"/>
    <property type="match status" value="1"/>
</dbReference>
<sequence>MQTIVLGNVEVTRVVEWQGAFGATDVLFPSVPADLWQRHESWLAPDFLDAATREWQTTVQTWVLRSAGRTVLVDTGVGHGLDTGGDFLERLAAAGVRPQDVDLVVNTHLHSDHVGWNTRLVDGVWVPTFPRAQYLISRADFDYWNPDNGHVPVSPFHSADATGAMFEESVRPVHQAGQVVLWEGDSHRVDEDLVLQPAAGHTPGSAVLRLESGTDRALFVGDIVHTPLQLIEPDHEICVSEDQAEATRARRRVLEQAAATNSLVVPAHLGGAGAAEIVRSQGSFLIKQWAAFLRGLSR</sequence>
<gene>
    <name evidence="6" type="ORF">ADL15_18315</name>
</gene>
<keyword evidence="4" id="KW-0862">Zinc</keyword>
<dbReference type="InterPro" id="IPR001279">
    <property type="entry name" value="Metallo-B-lactamas"/>
</dbReference>